<feature type="signal peptide" evidence="12">
    <location>
        <begin position="1"/>
        <end position="21"/>
    </location>
</feature>
<evidence type="ECO:0000256" key="10">
    <source>
        <dbReference type="ARBA" id="ARBA00023237"/>
    </source>
</evidence>
<dbReference type="PANTHER" id="PTHR34501:SF1">
    <property type="entry name" value="OUTER MEMBRANE PORIN C"/>
    <property type="match status" value="1"/>
</dbReference>
<dbReference type="PANTHER" id="PTHR34501">
    <property type="entry name" value="PROTEIN YDDL-RELATED"/>
    <property type="match status" value="1"/>
</dbReference>
<keyword evidence="10 11" id="KW-0998">Cell outer membrane</keyword>
<reference evidence="13 15" key="1">
    <citation type="journal article" date="2014" name="Genome Announc.">
        <title>Genome Sequence of Yersinia similis Y228T, a Member of the Yersinia pseudotuberculosis Complex.</title>
        <authorList>
            <person name="Sprague L.D."/>
            <person name="Neubauer H."/>
        </authorList>
    </citation>
    <scope>NUCLEOTIDE SEQUENCE [LARGE SCALE GENOMIC DNA]</scope>
    <source>
        <strain evidence="13 15">228</strain>
    </source>
</reference>
<evidence type="ECO:0000256" key="4">
    <source>
        <dbReference type="ARBA" id="ARBA00022452"/>
    </source>
</evidence>
<dbReference type="PRINTS" id="PR00182">
    <property type="entry name" value="ECOLNEIPORIN"/>
</dbReference>
<keyword evidence="3 11" id="KW-0813">Transport</keyword>
<dbReference type="GO" id="GO:0046930">
    <property type="term" value="C:pore complex"/>
    <property type="evidence" value="ECO:0007669"/>
    <property type="project" value="UniProtKB-KW"/>
</dbReference>
<dbReference type="GO" id="GO:0009279">
    <property type="term" value="C:cell outer membrane"/>
    <property type="evidence" value="ECO:0007669"/>
    <property type="project" value="UniProtKB-SubCell"/>
</dbReference>
<dbReference type="EMBL" id="CP007230">
    <property type="protein sequence ID" value="AHK20508.1"/>
    <property type="molecule type" value="Genomic_DNA"/>
</dbReference>
<dbReference type="GO" id="GO:0034220">
    <property type="term" value="P:monoatomic ion transmembrane transport"/>
    <property type="evidence" value="ECO:0007669"/>
    <property type="project" value="InterPro"/>
</dbReference>
<dbReference type="GO" id="GO:0015288">
    <property type="term" value="F:porin activity"/>
    <property type="evidence" value="ECO:0007669"/>
    <property type="project" value="UniProtKB-KW"/>
</dbReference>
<dbReference type="InterPro" id="IPR001702">
    <property type="entry name" value="Porin_Gram-ve"/>
</dbReference>
<reference evidence="14 16" key="2">
    <citation type="submission" date="2015-03" db="EMBL/GenBank/DDBJ databases">
        <authorList>
            <person name="Murphy D."/>
        </authorList>
    </citation>
    <scope>NUCLEOTIDE SEQUENCE [LARGE SCALE GENOMIC DNA]</scope>
    <source>
        <strain evidence="14 16">Y233</strain>
    </source>
</reference>
<evidence type="ECO:0000256" key="3">
    <source>
        <dbReference type="ARBA" id="ARBA00022448"/>
    </source>
</evidence>
<dbReference type="NCBIfam" id="NF007841">
    <property type="entry name" value="PRK10554.1"/>
    <property type="match status" value="1"/>
</dbReference>
<dbReference type="InterPro" id="IPR050298">
    <property type="entry name" value="Gram-neg_bact_OMP"/>
</dbReference>
<accession>A0A0T9PWC6</accession>
<dbReference type="EMBL" id="CQBK01000010">
    <property type="protein sequence ID" value="CNH85233.1"/>
    <property type="molecule type" value="Genomic_DNA"/>
</dbReference>
<feature type="chain" id="PRO_5006694871" evidence="12">
    <location>
        <begin position="22"/>
        <end position="375"/>
    </location>
</feature>
<keyword evidence="6 12" id="KW-0732">Signal</keyword>
<evidence type="ECO:0000256" key="8">
    <source>
        <dbReference type="ARBA" id="ARBA00023114"/>
    </source>
</evidence>
<keyword evidence="9 11" id="KW-0472">Membrane</keyword>
<evidence type="ECO:0000313" key="16">
    <source>
        <dbReference type="Proteomes" id="UP000038204"/>
    </source>
</evidence>
<dbReference type="PROSITE" id="PS00576">
    <property type="entry name" value="GRAM_NEG_PORIN"/>
    <property type="match status" value="1"/>
</dbReference>
<sequence length="375" mass="41637">MKLRVLSFIIPALLVAGSASAAEIYNKDGNKLDLYGKVDGLHYFSDNKNLDGDQSYMRFGLKGETQITDQLTGYGQWEYQVNLNKAESENENENESHRSFTRVGFAGLKFSDYGSLDYGRNYGVLYDVTSWTDVLPEFGGDTYGADNFLSQRGNGMLTYRNTNFFGLVDGLNFALQYQGKNGSSSETNNGRAVADQNGDGYGMSLSYDLGWGVSASAAMASSLRTTEQNGLQYGQGKRANAYTGGLKYDANNVYLAANYTQTYNLTRFGDFNNQSSDAAFGFADKAHNIELVAQYQFDFGLRPSVAYLQSKGKDIGIYGDQDLLKYVDIGATYFFNKNMSTYVDYKINLLDKNDFTKNARINTDDIVAVGMVYQF</sequence>
<keyword evidence="5 11" id="KW-0812">Transmembrane</keyword>
<evidence type="ECO:0000256" key="11">
    <source>
        <dbReference type="RuleBase" id="RU000469"/>
    </source>
</evidence>
<evidence type="ECO:0000313" key="14">
    <source>
        <dbReference type="EMBL" id="CNH85233.1"/>
    </source>
</evidence>
<evidence type="ECO:0000313" key="13">
    <source>
        <dbReference type="EMBL" id="AHK20508.1"/>
    </source>
</evidence>
<organism evidence="14 16">
    <name type="scientific">Yersinia similis</name>
    <dbReference type="NCBI Taxonomy" id="367190"/>
    <lineage>
        <taxon>Bacteria</taxon>
        <taxon>Pseudomonadati</taxon>
        <taxon>Pseudomonadota</taxon>
        <taxon>Gammaproteobacteria</taxon>
        <taxon>Enterobacterales</taxon>
        <taxon>Yersiniaceae</taxon>
        <taxon>Yersinia</taxon>
    </lineage>
</organism>
<evidence type="ECO:0000313" key="15">
    <source>
        <dbReference type="Proteomes" id="UP000019439"/>
    </source>
</evidence>
<dbReference type="PRINTS" id="PR00183">
    <property type="entry name" value="ECOLIPORIN"/>
</dbReference>
<evidence type="ECO:0000256" key="12">
    <source>
        <dbReference type="SAM" id="SignalP"/>
    </source>
</evidence>
<keyword evidence="7 11" id="KW-0406">Ion transport</keyword>
<evidence type="ECO:0000256" key="6">
    <source>
        <dbReference type="ARBA" id="ARBA00022729"/>
    </source>
</evidence>
<dbReference type="Gene3D" id="2.40.160.10">
    <property type="entry name" value="Porin"/>
    <property type="match status" value="1"/>
</dbReference>
<evidence type="ECO:0000256" key="7">
    <source>
        <dbReference type="ARBA" id="ARBA00023065"/>
    </source>
</evidence>
<evidence type="ECO:0000256" key="2">
    <source>
        <dbReference type="ARBA" id="ARBA00007539"/>
    </source>
</evidence>
<evidence type="ECO:0000256" key="1">
    <source>
        <dbReference type="ARBA" id="ARBA00004571"/>
    </source>
</evidence>
<protein>
    <submittedName>
        <fullName evidence="13">Membrane protein</fullName>
    </submittedName>
    <submittedName>
        <fullName evidence="14">Porin</fullName>
    </submittedName>
</protein>
<comment type="subcellular location">
    <subcellularLocation>
        <location evidence="1 11">Cell outer membrane</location>
        <topology evidence="1 11">Multi-pass membrane protein</topology>
    </subcellularLocation>
</comment>
<dbReference type="CDD" id="cd00342">
    <property type="entry name" value="gram_neg_porins"/>
    <property type="match status" value="1"/>
</dbReference>
<dbReference type="InterPro" id="IPR023614">
    <property type="entry name" value="Porin_dom_sf"/>
</dbReference>
<keyword evidence="8 11" id="KW-0626">Porin</keyword>
<dbReference type="InterPro" id="IPR033900">
    <property type="entry name" value="Gram_neg_porin_domain"/>
</dbReference>
<dbReference type="GeneID" id="96664828"/>
<dbReference type="InterPro" id="IPR013793">
    <property type="entry name" value="Porin_Gram-ve_CS"/>
</dbReference>
<dbReference type="SUPFAM" id="SSF56935">
    <property type="entry name" value="Porins"/>
    <property type="match status" value="1"/>
</dbReference>
<dbReference type="Proteomes" id="UP000038204">
    <property type="component" value="Unassembled WGS sequence"/>
</dbReference>
<name>A0A0T9PWC6_9GAMM</name>
<comment type="subunit">
    <text evidence="11">Homotrimer.</text>
</comment>
<evidence type="ECO:0000256" key="5">
    <source>
        <dbReference type="ARBA" id="ARBA00022692"/>
    </source>
</evidence>
<dbReference type="AlphaFoldDB" id="A0A0T9PWC6"/>
<dbReference type="Proteomes" id="UP000019439">
    <property type="component" value="Chromosome"/>
</dbReference>
<dbReference type="PATRIC" id="fig|367190.3.peg.2973"/>
<evidence type="ECO:0000256" key="9">
    <source>
        <dbReference type="ARBA" id="ARBA00023136"/>
    </source>
</evidence>
<gene>
    <name evidence="14" type="primary">ompC1</name>
    <name evidence="13" type="ORF">BF17_15260</name>
    <name evidence="14" type="ORF">ERS008667_01698</name>
</gene>
<dbReference type="RefSeq" id="WP_025383168.1">
    <property type="nucleotide sequence ID" value="NZ_CABIIH010000288.1"/>
</dbReference>
<proteinExistence type="inferred from homology"/>
<dbReference type="Pfam" id="PF00267">
    <property type="entry name" value="Porin_1"/>
    <property type="match status" value="1"/>
</dbReference>
<dbReference type="KEGG" id="ysi:BF17_15260"/>
<comment type="similarity">
    <text evidence="2 11">Belongs to the Gram-negative porin family.</text>
</comment>
<dbReference type="InterPro" id="IPR001897">
    <property type="entry name" value="Porin_gammaproteobac"/>
</dbReference>
<keyword evidence="4" id="KW-1134">Transmembrane beta strand</keyword>
<keyword evidence="15" id="KW-1185">Reference proteome</keyword>